<dbReference type="AlphaFoldDB" id="A0A1E7EJJ1"/>
<evidence type="ECO:0000313" key="1">
    <source>
        <dbReference type="EMBL" id="OEU06069.1"/>
    </source>
</evidence>
<proteinExistence type="predicted"/>
<evidence type="ECO:0008006" key="3">
    <source>
        <dbReference type="Google" id="ProtNLM"/>
    </source>
</evidence>
<reference evidence="1 2" key="1">
    <citation type="submission" date="2016-09" db="EMBL/GenBank/DDBJ databases">
        <title>Extensive genetic diversity and differential bi-allelic expression allows diatom success in the polar Southern Ocean.</title>
        <authorList>
            <consortium name="DOE Joint Genome Institute"/>
            <person name="Mock T."/>
            <person name="Otillar R.P."/>
            <person name="Strauss J."/>
            <person name="Dupont C."/>
            <person name="Frickenhaus S."/>
            <person name="Maumus F."/>
            <person name="Mcmullan M."/>
            <person name="Sanges R."/>
            <person name="Schmutz J."/>
            <person name="Toseland A."/>
            <person name="Valas R."/>
            <person name="Veluchamy A."/>
            <person name="Ward B.J."/>
            <person name="Allen A."/>
            <person name="Barry K."/>
            <person name="Falciatore A."/>
            <person name="Ferrante M."/>
            <person name="Fortunato A.E."/>
            <person name="Gloeckner G."/>
            <person name="Gruber A."/>
            <person name="Hipkin R."/>
            <person name="Janech M."/>
            <person name="Kroth P."/>
            <person name="Leese F."/>
            <person name="Lindquist E."/>
            <person name="Lyon B.R."/>
            <person name="Martin J."/>
            <person name="Mayer C."/>
            <person name="Parker M."/>
            <person name="Quesneville H."/>
            <person name="Raymond J."/>
            <person name="Uhlig C."/>
            <person name="Valentin K.U."/>
            <person name="Worden A.Z."/>
            <person name="Armbrust E.V."/>
            <person name="Bowler C."/>
            <person name="Green B."/>
            <person name="Moulton V."/>
            <person name="Van Oosterhout C."/>
            <person name="Grigoriev I."/>
        </authorList>
    </citation>
    <scope>NUCLEOTIDE SEQUENCE [LARGE SCALE GENOMIC DNA]</scope>
    <source>
        <strain evidence="1 2">CCMP1102</strain>
    </source>
</reference>
<keyword evidence="2" id="KW-1185">Reference proteome</keyword>
<organism evidence="1 2">
    <name type="scientific">Fragilariopsis cylindrus CCMP1102</name>
    <dbReference type="NCBI Taxonomy" id="635003"/>
    <lineage>
        <taxon>Eukaryota</taxon>
        <taxon>Sar</taxon>
        <taxon>Stramenopiles</taxon>
        <taxon>Ochrophyta</taxon>
        <taxon>Bacillariophyta</taxon>
        <taxon>Bacillariophyceae</taxon>
        <taxon>Bacillariophycidae</taxon>
        <taxon>Bacillariales</taxon>
        <taxon>Bacillariaceae</taxon>
        <taxon>Fragilariopsis</taxon>
    </lineage>
</organism>
<dbReference type="InParanoid" id="A0A1E7EJJ1"/>
<dbReference type="Proteomes" id="UP000095751">
    <property type="component" value="Unassembled WGS sequence"/>
</dbReference>
<gene>
    <name evidence="1" type="ORF">FRACYDRAFT_256616</name>
</gene>
<evidence type="ECO:0000313" key="2">
    <source>
        <dbReference type="Proteomes" id="UP000095751"/>
    </source>
</evidence>
<protein>
    <recommendedName>
        <fullName evidence="3">Peptidase A1 domain-containing protein</fullName>
    </recommendedName>
</protein>
<dbReference type="EMBL" id="KV784430">
    <property type="protein sequence ID" value="OEU06069.1"/>
    <property type="molecule type" value="Genomic_DNA"/>
</dbReference>
<dbReference type="OrthoDB" id="419677at2759"/>
<dbReference type="KEGG" id="fcy:FRACYDRAFT_256616"/>
<sequence>MVTIPLVNTGQELLISYKVDDSIFKAVLDTGSPFLMIPGSCGPNTREKSGCYKNQGHPIPGLNPTTEIFDGFQGEVLWLIFGVASESIMGGPGGVFFGMIRDTDARIRPSFLGQTDVQSFRINLLSRPRTLTLSNHPLIGTTNSVPSEAPVPTSTHKSMFLQTPMTTPARSGAPAST</sequence>
<accession>A0A1E7EJJ1</accession>
<name>A0A1E7EJJ1_9STRA</name>